<evidence type="ECO:0000313" key="2">
    <source>
        <dbReference type="Proteomes" id="UP000886998"/>
    </source>
</evidence>
<accession>A0A8X6WRT9</accession>
<sequence>MHLRRLSRLARFGHEVWSVRVGFFPIGKVMDSLESRFLSPFRSYFFFLLFPQSRFDCLPWSSWDDTEHARSMDGGGKCVLGEEWLRIRSVRSTRLRCWKSLN</sequence>
<protein>
    <submittedName>
        <fullName evidence="1">Uncharacterized protein</fullName>
    </submittedName>
</protein>
<organism evidence="1 2">
    <name type="scientific">Trichonephila inaurata madagascariensis</name>
    <dbReference type="NCBI Taxonomy" id="2747483"/>
    <lineage>
        <taxon>Eukaryota</taxon>
        <taxon>Metazoa</taxon>
        <taxon>Ecdysozoa</taxon>
        <taxon>Arthropoda</taxon>
        <taxon>Chelicerata</taxon>
        <taxon>Arachnida</taxon>
        <taxon>Araneae</taxon>
        <taxon>Araneomorphae</taxon>
        <taxon>Entelegynae</taxon>
        <taxon>Araneoidea</taxon>
        <taxon>Nephilidae</taxon>
        <taxon>Trichonephila</taxon>
        <taxon>Trichonephila inaurata</taxon>
    </lineage>
</organism>
<evidence type="ECO:0000313" key="1">
    <source>
        <dbReference type="EMBL" id="GFY40267.1"/>
    </source>
</evidence>
<dbReference type="Proteomes" id="UP000886998">
    <property type="component" value="Unassembled WGS sequence"/>
</dbReference>
<dbReference type="EMBL" id="BMAV01001793">
    <property type="protein sequence ID" value="GFY40267.1"/>
    <property type="molecule type" value="Genomic_DNA"/>
</dbReference>
<name>A0A8X6WRT9_9ARAC</name>
<gene>
    <name evidence="1" type="ORF">TNIN_406491</name>
</gene>
<comment type="caution">
    <text evidence="1">The sequence shown here is derived from an EMBL/GenBank/DDBJ whole genome shotgun (WGS) entry which is preliminary data.</text>
</comment>
<keyword evidence="2" id="KW-1185">Reference proteome</keyword>
<dbReference type="AlphaFoldDB" id="A0A8X6WRT9"/>
<proteinExistence type="predicted"/>
<reference evidence="1" key="1">
    <citation type="submission" date="2020-08" db="EMBL/GenBank/DDBJ databases">
        <title>Multicomponent nature underlies the extraordinary mechanical properties of spider dragline silk.</title>
        <authorList>
            <person name="Kono N."/>
            <person name="Nakamura H."/>
            <person name="Mori M."/>
            <person name="Yoshida Y."/>
            <person name="Ohtoshi R."/>
            <person name="Malay A.D."/>
            <person name="Moran D.A.P."/>
            <person name="Tomita M."/>
            <person name="Numata K."/>
            <person name="Arakawa K."/>
        </authorList>
    </citation>
    <scope>NUCLEOTIDE SEQUENCE</scope>
</reference>